<gene>
    <name evidence="4" type="ORF">H4O21_06490</name>
</gene>
<feature type="transmembrane region" description="Helical" evidence="2">
    <location>
        <begin position="142"/>
        <end position="161"/>
    </location>
</feature>
<feature type="transmembrane region" description="Helical" evidence="2">
    <location>
        <begin position="89"/>
        <end position="107"/>
    </location>
</feature>
<feature type="compositionally biased region" description="Low complexity" evidence="1">
    <location>
        <begin position="279"/>
        <end position="295"/>
    </location>
</feature>
<dbReference type="SUPFAM" id="SSF103481">
    <property type="entry name" value="Multidrug resistance efflux transporter EmrE"/>
    <property type="match status" value="2"/>
</dbReference>
<evidence type="ECO:0000313" key="4">
    <source>
        <dbReference type="EMBL" id="MBB1486253.1"/>
    </source>
</evidence>
<evidence type="ECO:0000313" key="5">
    <source>
        <dbReference type="Proteomes" id="UP000565262"/>
    </source>
</evidence>
<evidence type="ECO:0000259" key="3">
    <source>
        <dbReference type="Pfam" id="PF00892"/>
    </source>
</evidence>
<feature type="domain" description="EamA" evidence="3">
    <location>
        <begin position="142"/>
        <end position="271"/>
    </location>
</feature>
<protein>
    <submittedName>
        <fullName evidence="4">DMT family transporter</fullName>
    </submittedName>
</protein>
<dbReference type="InterPro" id="IPR037185">
    <property type="entry name" value="EmrE-like"/>
</dbReference>
<dbReference type="GO" id="GO:0016020">
    <property type="term" value="C:membrane"/>
    <property type="evidence" value="ECO:0007669"/>
    <property type="project" value="InterPro"/>
</dbReference>
<organism evidence="4 5">
    <name type="scientific">Oceanospirillum sediminis</name>
    <dbReference type="NCBI Taxonomy" id="2760088"/>
    <lineage>
        <taxon>Bacteria</taxon>
        <taxon>Pseudomonadati</taxon>
        <taxon>Pseudomonadota</taxon>
        <taxon>Gammaproteobacteria</taxon>
        <taxon>Oceanospirillales</taxon>
        <taxon>Oceanospirillaceae</taxon>
        <taxon>Oceanospirillum</taxon>
    </lineage>
</organism>
<dbReference type="InterPro" id="IPR000620">
    <property type="entry name" value="EamA_dom"/>
</dbReference>
<proteinExistence type="predicted"/>
<keyword evidence="2" id="KW-1133">Transmembrane helix</keyword>
<reference evidence="4 5" key="1">
    <citation type="submission" date="2020-08" db="EMBL/GenBank/DDBJ databases">
        <title>Oceanospirillum sp. nov. isolated from marine sediment.</title>
        <authorList>
            <person name="Ji X."/>
        </authorList>
    </citation>
    <scope>NUCLEOTIDE SEQUENCE [LARGE SCALE GENOMIC DNA]</scope>
    <source>
        <strain evidence="4 5">D5</strain>
    </source>
</reference>
<keyword evidence="5" id="KW-1185">Reference proteome</keyword>
<dbReference type="PANTHER" id="PTHR22911:SF137">
    <property type="entry name" value="SOLUTE CARRIER FAMILY 35 MEMBER G2-RELATED"/>
    <property type="match status" value="1"/>
</dbReference>
<feature type="transmembrane region" description="Helical" evidence="2">
    <location>
        <begin position="62"/>
        <end position="83"/>
    </location>
</feature>
<dbReference type="Pfam" id="PF00892">
    <property type="entry name" value="EamA"/>
    <property type="match status" value="2"/>
</dbReference>
<feature type="domain" description="EamA" evidence="3">
    <location>
        <begin position="2"/>
        <end position="129"/>
    </location>
</feature>
<evidence type="ECO:0000256" key="2">
    <source>
        <dbReference type="SAM" id="Phobius"/>
    </source>
</evidence>
<dbReference type="PANTHER" id="PTHR22911">
    <property type="entry name" value="ACYL-MALONYL CONDENSING ENZYME-RELATED"/>
    <property type="match status" value="1"/>
</dbReference>
<name>A0A839ILH0_9GAMM</name>
<feature type="transmembrane region" description="Helical" evidence="2">
    <location>
        <begin position="204"/>
        <end position="223"/>
    </location>
</feature>
<feature type="transmembrane region" description="Helical" evidence="2">
    <location>
        <begin position="173"/>
        <end position="192"/>
    </location>
</feature>
<dbReference type="Proteomes" id="UP000565262">
    <property type="component" value="Unassembled WGS sequence"/>
</dbReference>
<sequence length="323" mass="35379">MGNMMMLGAAIGFGSGPVLSQLLLLQEFSPEIIALYRFAIPALLVLPWLASFRSYPAEYLRCMALGIFSALGMLAFLYSFSWLPATTVILTYYTYPLFAMLIGWVFFDHVLTRNRLIAGALIVLAVAIMQKPEVAGRLSWQALLLCFMAPVSYALLINYVARPVQVLKVSERMSAILAGHLIILVPLSFWQLPVIFIPQSSEQLWLILALGILSAALPQYLFARGTALAGMERSVMISTCEVVFALIFAAVLLQQDVSRLEVIASVLILVSGLIRPEPDQQNSGNSDSQSSPADSLIQLSPSDLKNQLDPADSRTPVVARDRG</sequence>
<keyword evidence="2" id="KW-0472">Membrane</keyword>
<keyword evidence="2" id="KW-0812">Transmembrane</keyword>
<evidence type="ECO:0000256" key="1">
    <source>
        <dbReference type="SAM" id="MobiDB-lite"/>
    </source>
</evidence>
<dbReference type="EMBL" id="JACJFM010000006">
    <property type="protein sequence ID" value="MBB1486253.1"/>
    <property type="molecule type" value="Genomic_DNA"/>
</dbReference>
<accession>A0A839ILH0</accession>
<comment type="caution">
    <text evidence="4">The sequence shown here is derived from an EMBL/GenBank/DDBJ whole genome shotgun (WGS) entry which is preliminary data.</text>
</comment>
<feature type="transmembrane region" description="Helical" evidence="2">
    <location>
        <begin position="235"/>
        <end position="253"/>
    </location>
</feature>
<feature type="transmembrane region" description="Helical" evidence="2">
    <location>
        <begin position="30"/>
        <end position="50"/>
    </location>
</feature>
<dbReference type="AlphaFoldDB" id="A0A839ILH0"/>
<feature type="region of interest" description="Disordered" evidence="1">
    <location>
        <begin position="279"/>
        <end position="323"/>
    </location>
</feature>